<dbReference type="AlphaFoldDB" id="A0A6L9E9B0"/>
<dbReference type="Proteomes" id="UP000475249">
    <property type="component" value="Unassembled WGS sequence"/>
</dbReference>
<name>A0A6L9E9B0_9FLAO</name>
<dbReference type="RefSeq" id="WP_161434194.1">
    <property type="nucleotide sequence ID" value="NZ_WXYO01000002.1"/>
</dbReference>
<dbReference type="EMBL" id="WXYO01000002">
    <property type="protein sequence ID" value="NAS11148.1"/>
    <property type="molecule type" value="Genomic_DNA"/>
</dbReference>
<proteinExistence type="predicted"/>
<protein>
    <submittedName>
        <fullName evidence="1">Uncharacterized protein</fullName>
    </submittedName>
</protein>
<accession>A0A6L9E9B0</accession>
<organism evidence="1 2">
    <name type="scientific">Poritiphilus flavus</name>
    <dbReference type="NCBI Taxonomy" id="2697053"/>
    <lineage>
        <taxon>Bacteria</taxon>
        <taxon>Pseudomonadati</taxon>
        <taxon>Bacteroidota</taxon>
        <taxon>Flavobacteriia</taxon>
        <taxon>Flavobacteriales</taxon>
        <taxon>Flavobacteriaceae</taxon>
        <taxon>Poritiphilus</taxon>
    </lineage>
</organism>
<keyword evidence="2" id="KW-1185">Reference proteome</keyword>
<evidence type="ECO:0000313" key="2">
    <source>
        <dbReference type="Proteomes" id="UP000475249"/>
    </source>
</evidence>
<gene>
    <name evidence="1" type="ORF">GTQ38_03995</name>
</gene>
<sequence>MKNENTPQDLPWCEYPKASELERHGLMKLPNKLRTICWSKVKKYRTNTYAIKMLGCLNDPQILEMARMVADSFGKNEPMNRHINMPKQIPDELKNYLHRDPFGSAFFGEWSSENLMYWFIRMFILTDPADPIDKVEINRDLKKMSLTMLGPDSKILGGAYNITVCEEEDGFREFDPILRAVFTVDKPIFDFIFSQEHLAIQLLKSKYFEFKKALENGEVASHFMVAKCPQLPKKHAFELVAASAEVLKVQGFKYIMVCATNQWTGAACEALNGTRVHFAPFRTERLIADAFSASESEPYSSDGFISDKDSGAMLYVLNLN</sequence>
<comment type="caution">
    <text evidence="1">The sequence shown here is derived from an EMBL/GenBank/DDBJ whole genome shotgun (WGS) entry which is preliminary data.</text>
</comment>
<reference evidence="1 2" key="1">
    <citation type="submission" date="2020-01" db="EMBL/GenBank/DDBJ databases">
        <title>Bacteria diversity of Porities sp.</title>
        <authorList>
            <person name="Wang G."/>
        </authorList>
    </citation>
    <scope>NUCLEOTIDE SEQUENCE [LARGE SCALE GENOMIC DNA]</scope>
    <source>
        <strain evidence="1 2">R33</strain>
    </source>
</reference>
<evidence type="ECO:0000313" key="1">
    <source>
        <dbReference type="EMBL" id="NAS11148.1"/>
    </source>
</evidence>